<dbReference type="Pfam" id="PF05016">
    <property type="entry name" value="ParE_toxin"/>
    <property type="match status" value="1"/>
</dbReference>
<dbReference type="NCBIfam" id="TIGR02385">
    <property type="entry name" value="RelE_StbE"/>
    <property type="match status" value="1"/>
</dbReference>
<reference evidence="2" key="1">
    <citation type="submission" date="2019-07" db="EMBL/GenBank/DDBJ databases">
        <title>Toxilogical consequences of a new and cryptic species of cyanobacteria (Komarekiella delphini-convector) recovered from the epidermis of a bottlenose dolphin and 1500 ft. in the air.</title>
        <authorList>
            <person name="Brown A.O."/>
            <person name="Dvorak P."/>
            <person name="Villanueva C.D."/>
            <person name="Foss A.J."/>
            <person name="Garvey A.D."/>
            <person name="Gibson Q.A."/>
            <person name="Johansen J.R."/>
            <person name="Casamatta D.A."/>
        </authorList>
    </citation>
    <scope>NUCLEOTIDE SEQUENCE</scope>
    <source>
        <strain evidence="2">SJRDD-AB1</strain>
    </source>
</reference>
<sequence length="86" mass="9958">MYNVVLSAKAEEIYATADQALAKKVARCFEQLEQNPRFHPNVKPLKGDFAGYYRDRIGDYRVIYQVDDGTNQVMVTTIAHRREAYE</sequence>
<keyword evidence="3" id="KW-1185">Reference proteome</keyword>
<dbReference type="Proteomes" id="UP001165986">
    <property type="component" value="Unassembled WGS sequence"/>
</dbReference>
<organism evidence="2 3">
    <name type="scientific">Komarekiella delphini-convector SJRDD-AB1</name>
    <dbReference type="NCBI Taxonomy" id="2593771"/>
    <lineage>
        <taxon>Bacteria</taxon>
        <taxon>Bacillati</taxon>
        <taxon>Cyanobacteriota</taxon>
        <taxon>Cyanophyceae</taxon>
        <taxon>Nostocales</taxon>
        <taxon>Nostocaceae</taxon>
        <taxon>Komarekiella</taxon>
        <taxon>Komarekiella delphini-convector</taxon>
    </lineage>
</organism>
<proteinExistence type="predicted"/>
<dbReference type="InterPro" id="IPR052747">
    <property type="entry name" value="TA_system_RelE_toxin"/>
</dbReference>
<dbReference type="InterPro" id="IPR007712">
    <property type="entry name" value="RelE/ParE_toxin"/>
</dbReference>
<dbReference type="PANTHER" id="PTHR38813:SF1">
    <property type="entry name" value="TOXIN RELE1-RELATED"/>
    <property type="match status" value="1"/>
</dbReference>
<evidence type="ECO:0000256" key="1">
    <source>
        <dbReference type="ARBA" id="ARBA00022649"/>
    </source>
</evidence>
<name>A0AA40T0P4_9NOST</name>
<evidence type="ECO:0000313" key="2">
    <source>
        <dbReference type="EMBL" id="MBD6618728.1"/>
    </source>
</evidence>
<dbReference type="PANTHER" id="PTHR38813">
    <property type="match status" value="1"/>
</dbReference>
<dbReference type="InterPro" id="IPR035093">
    <property type="entry name" value="RelE/ParE_toxin_dom_sf"/>
</dbReference>
<accession>A0AA40T0P4</accession>
<protein>
    <submittedName>
        <fullName evidence="2">Type II toxin-antitoxin system RelE/ParE family toxin</fullName>
    </submittedName>
</protein>
<dbReference type="Gene3D" id="3.30.2310.20">
    <property type="entry name" value="RelE-like"/>
    <property type="match status" value="1"/>
</dbReference>
<dbReference type="SUPFAM" id="SSF143011">
    <property type="entry name" value="RelE-like"/>
    <property type="match status" value="1"/>
</dbReference>
<dbReference type="EMBL" id="VJXY01000030">
    <property type="protein sequence ID" value="MBD6618728.1"/>
    <property type="molecule type" value="Genomic_DNA"/>
</dbReference>
<dbReference type="AlphaFoldDB" id="A0AA40T0P4"/>
<gene>
    <name evidence="2" type="ORF">FNW02_23600</name>
</gene>
<keyword evidence="1" id="KW-1277">Toxin-antitoxin system</keyword>
<comment type="caution">
    <text evidence="2">The sequence shown here is derived from an EMBL/GenBank/DDBJ whole genome shotgun (WGS) entry which is preliminary data.</text>
</comment>
<dbReference type="RefSeq" id="WP_191759928.1">
    <property type="nucleotide sequence ID" value="NZ_VJXY01000030.1"/>
</dbReference>
<evidence type="ECO:0000313" key="3">
    <source>
        <dbReference type="Proteomes" id="UP001165986"/>
    </source>
</evidence>